<keyword evidence="1" id="KW-0863">Zinc-finger</keyword>
<keyword evidence="1" id="KW-0479">Metal-binding</keyword>
<dbReference type="AlphaFoldDB" id="A0A8J5GZ77"/>
<evidence type="ECO:0000256" key="2">
    <source>
        <dbReference type="SAM" id="MobiDB-lite"/>
    </source>
</evidence>
<dbReference type="PROSITE" id="PS50089">
    <property type="entry name" value="ZF_RING_2"/>
    <property type="match status" value="1"/>
</dbReference>
<comment type="caution">
    <text evidence="4">The sequence shown here is derived from an EMBL/GenBank/DDBJ whole genome shotgun (WGS) entry which is preliminary data.</text>
</comment>
<dbReference type="InterPro" id="IPR001841">
    <property type="entry name" value="Znf_RING"/>
</dbReference>
<protein>
    <recommendedName>
        <fullName evidence="3">RING-type domain-containing protein</fullName>
    </recommendedName>
</protein>
<dbReference type="EMBL" id="JACMSC010000007">
    <property type="protein sequence ID" value="KAG6513171.1"/>
    <property type="molecule type" value="Genomic_DNA"/>
</dbReference>
<accession>A0A8J5GZ77</accession>
<evidence type="ECO:0000313" key="4">
    <source>
        <dbReference type="EMBL" id="KAG6513171.1"/>
    </source>
</evidence>
<dbReference type="Pfam" id="PF13920">
    <property type="entry name" value="zf-C3HC4_3"/>
    <property type="match status" value="1"/>
</dbReference>
<dbReference type="CDD" id="cd16449">
    <property type="entry name" value="RING-HC"/>
    <property type="match status" value="1"/>
</dbReference>
<name>A0A8J5GZ77_ZINOF</name>
<evidence type="ECO:0000259" key="3">
    <source>
        <dbReference type="PROSITE" id="PS50089"/>
    </source>
</evidence>
<gene>
    <name evidence="4" type="ORF">ZIOFF_023480</name>
</gene>
<feature type="region of interest" description="Disordered" evidence="2">
    <location>
        <begin position="103"/>
        <end position="132"/>
    </location>
</feature>
<sequence length="242" mass="25899">MGSVAEFRDSVTLSGRFSIGDLLRVGDEDETLPSSGRTLLDVIRDEEAAANGAALGGHSGNGWKTFKGHLRRAGASWAVGICSSSAEPSFLVSVLVPVPAAPSTSLQGGLRSHNGERSGRGGATEPPAPGTAAVDERVSLMALLEETEVHWNRGERTLPLATLEEALAEEEKEEEVEEEEEAARDHGTTLCMCCSVCMVRRRGAAFIPCGHTFCRLCSRKLWASRSNCPLCNGFILEILNIF</sequence>
<keyword evidence="5" id="KW-1185">Reference proteome</keyword>
<organism evidence="4 5">
    <name type="scientific">Zingiber officinale</name>
    <name type="common">Ginger</name>
    <name type="synonym">Amomum zingiber</name>
    <dbReference type="NCBI Taxonomy" id="94328"/>
    <lineage>
        <taxon>Eukaryota</taxon>
        <taxon>Viridiplantae</taxon>
        <taxon>Streptophyta</taxon>
        <taxon>Embryophyta</taxon>
        <taxon>Tracheophyta</taxon>
        <taxon>Spermatophyta</taxon>
        <taxon>Magnoliopsida</taxon>
        <taxon>Liliopsida</taxon>
        <taxon>Zingiberales</taxon>
        <taxon>Zingiberaceae</taxon>
        <taxon>Zingiber</taxon>
    </lineage>
</organism>
<dbReference type="Proteomes" id="UP000734854">
    <property type="component" value="Unassembled WGS sequence"/>
</dbReference>
<reference evidence="4 5" key="1">
    <citation type="submission" date="2020-08" db="EMBL/GenBank/DDBJ databases">
        <title>Plant Genome Project.</title>
        <authorList>
            <person name="Zhang R.-G."/>
        </authorList>
    </citation>
    <scope>NUCLEOTIDE SEQUENCE [LARGE SCALE GENOMIC DNA]</scope>
    <source>
        <tissue evidence="4">Rhizome</tissue>
    </source>
</reference>
<proteinExistence type="predicted"/>
<evidence type="ECO:0000256" key="1">
    <source>
        <dbReference type="PROSITE-ProRule" id="PRU00175"/>
    </source>
</evidence>
<evidence type="ECO:0000313" key="5">
    <source>
        <dbReference type="Proteomes" id="UP000734854"/>
    </source>
</evidence>
<dbReference type="OrthoDB" id="1711136at2759"/>
<dbReference type="PANTHER" id="PTHR46629">
    <property type="entry name" value="OS01G0917900 PROTEIN"/>
    <property type="match status" value="1"/>
</dbReference>
<feature type="domain" description="RING-type" evidence="3">
    <location>
        <begin position="194"/>
        <end position="232"/>
    </location>
</feature>
<dbReference type="SMART" id="SM00184">
    <property type="entry name" value="RING"/>
    <property type="match status" value="1"/>
</dbReference>
<dbReference type="GO" id="GO:0008270">
    <property type="term" value="F:zinc ion binding"/>
    <property type="evidence" value="ECO:0007669"/>
    <property type="project" value="UniProtKB-KW"/>
</dbReference>
<keyword evidence="1" id="KW-0862">Zinc</keyword>